<protein>
    <recommendedName>
        <fullName evidence="3">Fe2OG dioxygenase domain-containing protein</fullName>
    </recommendedName>
</protein>
<evidence type="ECO:0008006" key="3">
    <source>
        <dbReference type="Google" id="ProtNLM"/>
    </source>
</evidence>
<sequence length="429" mass="48358">MGYPMEELDIHLACSPPTKCFTLEDLKIPPSATSTPIAATVPFPILSAEGVRAYRRSLFSPKILENCGAVLHPGTMVLRNPAEYSTFIHDFWTHPATIRLVSDAMGLPLSVIMSTEIGHTNIQTEGKNLEEMISMLNVEPDQTKVELTEEEKAHDPLQSTLVGWHYDSYPYVCVIMLSDTEGMVGGETYIKTGDGVPAKVEGPIMGYGVLLQGGEVQHAAAKAFGVKERITTITSYRADIPGLYDSSYISNVRPYANINVLYKQWADYRLSKMKFEIEMLQKRIAQSNDPLDIADVYGVVEHQIQYLKRTSYQLIPYDIHAAVMRKFGRSTIYNAPTIWAKAQELPTFEECVASIDKDKWMPRSLLWVDLAETRMNIRAGKILEAQKGRYKWDKMRQFTMGDELLRQGLPELFLLWLEATGLFALTQTS</sequence>
<feature type="non-terminal residue" evidence="1">
    <location>
        <position position="429"/>
    </location>
</feature>
<organism evidence="1 2">
    <name type="scientific">Scytalidium lignicola</name>
    <name type="common">Hyphomycete</name>
    <dbReference type="NCBI Taxonomy" id="5539"/>
    <lineage>
        <taxon>Eukaryota</taxon>
        <taxon>Fungi</taxon>
        <taxon>Dikarya</taxon>
        <taxon>Ascomycota</taxon>
        <taxon>Pezizomycotina</taxon>
        <taxon>Leotiomycetes</taxon>
        <taxon>Leotiomycetes incertae sedis</taxon>
        <taxon>Scytalidium</taxon>
    </lineage>
</organism>
<feature type="non-terminal residue" evidence="1">
    <location>
        <position position="1"/>
    </location>
</feature>
<reference evidence="1 2" key="1">
    <citation type="submission" date="2018-05" db="EMBL/GenBank/DDBJ databases">
        <title>Draft genome sequence of Scytalidium lignicola DSM 105466, a ubiquitous saprotrophic fungus.</title>
        <authorList>
            <person name="Buettner E."/>
            <person name="Gebauer A.M."/>
            <person name="Hofrichter M."/>
            <person name="Liers C."/>
            <person name="Kellner H."/>
        </authorList>
    </citation>
    <scope>NUCLEOTIDE SEQUENCE [LARGE SCALE GENOMIC DNA]</scope>
    <source>
        <strain evidence="1 2">DSM 105466</strain>
    </source>
</reference>
<proteinExistence type="predicted"/>
<dbReference type="PANTHER" id="PTHR41677">
    <property type="entry name" value="YALI0B19030P"/>
    <property type="match status" value="1"/>
</dbReference>
<accession>A0A3E2HEV4</accession>
<dbReference type="PANTHER" id="PTHR41677:SF1">
    <property type="entry name" value="FE2OG DIOXYGENASE DOMAIN-CONTAINING PROTEIN"/>
    <property type="match status" value="1"/>
</dbReference>
<dbReference type="OMA" id="WTHPETM"/>
<name>A0A3E2HEV4_SCYLI</name>
<dbReference type="EMBL" id="NCSJ02000065">
    <property type="protein sequence ID" value="RFU31897.1"/>
    <property type="molecule type" value="Genomic_DNA"/>
</dbReference>
<gene>
    <name evidence="1" type="ORF">B7463_g4419</name>
</gene>
<comment type="caution">
    <text evidence="1">The sequence shown here is derived from an EMBL/GenBank/DDBJ whole genome shotgun (WGS) entry which is preliminary data.</text>
</comment>
<dbReference type="AlphaFoldDB" id="A0A3E2HEV4"/>
<evidence type="ECO:0000313" key="1">
    <source>
        <dbReference type="EMBL" id="RFU31897.1"/>
    </source>
</evidence>
<dbReference type="Proteomes" id="UP000258309">
    <property type="component" value="Unassembled WGS sequence"/>
</dbReference>
<dbReference type="OrthoDB" id="10256055at2759"/>
<evidence type="ECO:0000313" key="2">
    <source>
        <dbReference type="Proteomes" id="UP000258309"/>
    </source>
</evidence>
<dbReference type="STRING" id="5539.A0A3E2HEV4"/>
<keyword evidence="2" id="KW-1185">Reference proteome</keyword>